<gene>
    <name evidence="2" type="primary">LOC107420100</name>
</gene>
<dbReference type="RefSeq" id="XP_015884452.3">
    <property type="nucleotide sequence ID" value="XM_016028966.4"/>
</dbReference>
<dbReference type="FunCoup" id="A0A6P3ZVW7">
    <property type="interactions" value="1788"/>
</dbReference>
<dbReference type="PANTHER" id="PTHR35506:SF1">
    <property type="entry name" value="OS02G0135600 PROTEIN"/>
    <property type="match status" value="1"/>
</dbReference>
<dbReference type="KEGG" id="zju:107420100"/>
<dbReference type="GeneID" id="107420100"/>
<organism evidence="1 2">
    <name type="scientific">Ziziphus jujuba</name>
    <name type="common">Chinese jujube</name>
    <name type="synonym">Ziziphus sativa</name>
    <dbReference type="NCBI Taxonomy" id="326968"/>
    <lineage>
        <taxon>Eukaryota</taxon>
        <taxon>Viridiplantae</taxon>
        <taxon>Streptophyta</taxon>
        <taxon>Embryophyta</taxon>
        <taxon>Tracheophyta</taxon>
        <taxon>Spermatophyta</taxon>
        <taxon>Magnoliopsida</taxon>
        <taxon>eudicotyledons</taxon>
        <taxon>Gunneridae</taxon>
        <taxon>Pentapetalae</taxon>
        <taxon>rosids</taxon>
        <taxon>fabids</taxon>
        <taxon>Rosales</taxon>
        <taxon>Rhamnaceae</taxon>
        <taxon>Paliureae</taxon>
        <taxon>Ziziphus</taxon>
    </lineage>
</organism>
<dbReference type="PANTHER" id="PTHR35506">
    <property type="entry name" value="OS02G0135600 PROTEIN"/>
    <property type="match status" value="1"/>
</dbReference>
<proteinExistence type="predicted"/>
<sequence length="321" mass="35889">MADKPSRALVLYGDGLARFIDPSHTHLHSLASKASCGFLSLPNSPASEREDERLVREFAILLDVCEAYLNSDANSTKDEFQNKSMIPTISERFMGMKAAIITNNSTLKSFGVKFGFSVLQYNELNRINQPRAEPLETFVASELLKLLGFHEGKALDMSQFDLVFVHVGAGEKVNDEKGETISNDMEYFNSLVGGVLHEAQPGSEISSRLHLSVVMSYGSVLEDDNNSNLSVLINKNGKSSKLAPLFPRQSYTMKGENQRKDVRHHFPMLIAQWQHAVTRKDMAEAFSFEDFMQHGGNLVIPADRFLHEIAFKLWKAPKYGA</sequence>
<name>A0A6P3ZVW7_ZIZJJ</name>
<accession>A0A6P3ZVW7</accession>
<dbReference type="InParanoid" id="A0A6P3ZVW7"/>
<evidence type="ECO:0000313" key="1">
    <source>
        <dbReference type="Proteomes" id="UP001652623"/>
    </source>
</evidence>
<dbReference type="AlphaFoldDB" id="A0A6P3ZVW7"/>
<reference evidence="2" key="1">
    <citation type="submission" date="2025-08" db="UniProtKB">
        <authorList>
            <consortium name="RefSeq"/>
        </authorList>
    </citation>
    <scope>IDENTIFICATION</scope>
    <source>
        <tissue evidence="2">Seedling</tissue>
    </source>
</reference>
<protein>
    <submittedName>
        <fullName evidence="2">Uncharacterized protein LOC107420100</fullName>
    </submittedName>
</protein>
<dbReference type="Proteomes" id="UP001652623">
    <property type="component" value="Chromosome 5"/>
</dbReference>
<evidence type="ECO:0000313" key="2">
    <source>
        <dbReference type="RefSeq" id="XP_015884452.3"/>
    </source>
</evidence>
<keyword evidence="1" id="KW-1185">Reference proteome</keyword>